<dbReference type="GO" id="GO:0007234">
    <property type="term" value="P:osmosensory signaling via phosphorelay pathway"/>
    <property type="evidence" value="ECO:0007669"/>
    <property type="project" value="TreeGrafter"/>
</dbReference>
<dbReference type="PROSITE" id="PS50109">
    <property type="entry name" value="HIS_KIN"/>
    <property type="match status" value="1"/>
</dbReference>
<dbReference type="GO" id="GO:0000156">
    <property type="term" value="F:phosphorelay response regulator activity"/>
    <property type="evidence" value="ECO:0007669"/>
    <property type="project" value="TreeGrafter"/>
</dbReference>
<dbReference type="InterPro" id="IPR036097">
    <property type="entry name" value="HisK_dim/P_sf"/>
</dbReference>
<dbReference type="InterPro" id="IPR003594">
    <property type="entry name" value="HATPase_dom"/>
</dbReference>
<dbReference type="GO" id="GO:0005886">
    <property type="term" value="C:plasma membrane"/>
    <property type="evidence" value="ECO:0007669"/>
    <property type="project" value="UniProtKB-SubCell"/>
</dbReference>
<keyword evidence="13" id="KW-1185">Reference proteome</keyword>
<dbReference type="InterPro" id="IPR005467">
    <property type="entry name" value="His_kinase_dom"/>
</dbReference>
<proteinExistence type="predicted"/>
<dbReference type="InterPro" id="IPR050351">
    <property type="entry name" value="BphY/WalK/GraS-like"/>
</dbReference>
<dbReference type="SMART" id="SM00387">
    <property type="entry name" value="HATPase_c"/>
    <property type="match status" value="1"/>
</dbReference>
<organism evidence="12 13">
    <name type="scientific">Nocardioides aurantiacus</name>
    <dbReference type="NCBI Taxonomy" id="86796"/>
    <lineage>
        <taxon>Bacteria</taxon>
        <taxon>Bacillati</taxon>
        <taxon>Actinomycetota</taxon>
        <taxon>Actinomycetes</taxon>
        <taxon>Propionibacteriales</taxon>
        <taxon>Nocardioidaceae</taxon>
        <taxon>Nocardioides</taxon>
    </lineage>
</organism>
<dbReference type="EC" id="2.7.13.3" evidence="3"/>
<dbReference type="GO" id="GO:0000155">
    <property type="term" value="F:phosphorelay sensor kinase activity"/>
    <property type="evidence" value="ECO:0007669"/>
    <property type="project" value="InterPro"/>
</dbReference>
<dbReference type="Gene3D" id="3.30.450.40">
    <property type="match status" value="1"/>
</dbReference>
<evidence type="ECO:0000256" key="6">
    <source>
        <dbReference type="ARBA" id="ARBA00022741"/>
    </source>
</evidence>
<dbReference type="InterPro" id="IPR029016">
    <property type="entry name" value="GAF-like_dom_sf"/>
</dbReference>
<keyword evidence="8" id="KW-0067">ATP-binding</keyword>
<keyword evidence="7 12" id="KW-0418">Kinase</keyword>
<reference evidence="12 13" key="1">
    <citation type="submission" date="2018-11" db="EMBL/GenBank/DDBJ databases">
        <title>Sequencing the genomes of 1000 actinobacteria strains.</title>
        <authorList>
            <person name="Klenk H.-P."/>
        </authorList>
    </citation>
    <scope>NUCLEOTIDE SEQUENCE [LARGE SCALE GENOMIC DNA]</scope>
    <source>
        <strain evidence="12 13">DSM 12652</strain>
    </source>
</reference>
<protein>
    <recommendedName>
        <fullName evidence="10">Sensor-like histidine kinase SenX3</fullName>
        <ecNumber evidence="3">2.7.13.3</ecNumber>
    </recommendedName>
</protein>
<dbReference type="Gene3D" id="1.10.287.130">
    <property type="match status" value="1"/>
</dbReference>
<evidence type="ECO:0000256" key="7">
    <source>
        <dbReference type="ARBA" id="ARBA00022777"/>
    </source>
</evidence>
<accession>A0A3N2CUC8</accession>
<comment type="caution">
    <text evidence="12">The sequence shown here is derived from an EMBL/GenBank/DDBJ whole genome shotgun (WGS) entry which is preliminary data.</text>
</comment>
<dbReference type="PANTHER" id="PTHR42878:SF7">
    <property type="entry name" value="SENSOR HISTIDINE KINASE GLRK"/>
    <property type="match status" value="1"/>
</dbReference>
<dbReference type="GO" id="GO:0005524">
    <property type="term" value="F:ATP binding"/>
    <property type="evidence" value="ECO:0007669"/>
    <property type="project" value="UniProtKB-KW"/>
</dbReference>
<dbReference type="CDD" id="cd00082">
    <property type="entry name" value="HisKA"/>
    <property type="match status" value="1"/>
</dbReference>
<evidence type="ECO:0000256" key="1">
    <source>
        <dbReference type="ARBA" id="ARBA00000085"/>
    </source>
</evidence>
<evidence type="ECO:0000256" key="8">
    <source>
        <dbReference type="ARBA" id="ARBA00022840"/>
    </source>
</evidence>
<dbReference type="Gene3D" id="3.30.565.10">
    <property type="entry name" value="Histidine kinase-like ATPase, C-terminal domain"/>
    <property type="match status" value="1"/>
</dbReference>
<evidence type="ECO:0000313" key="12">
    <source>
        <dbReference type="EMBL" id="ROR91008.1"/>
    </source>
</evidence>
<dbReference type="InterPro" id="IPR004358">
    <property type="entry name" value="Sig_transdc_His_kin-like_C"/>
</dbReference>
<evidence type="ECO:0000256" key="3">
    <source>
        <dbReference type="ARBA" id="ARBA00012438"/>
    </source>
</evidence>
<keyword evidence="6" id="KW-0547">Nucleotide-binding</keyword>
<dbReference type="PRINTS" id="PR00344">
    <property type="entry name" value="BCTRLSENSOR"/>
</dbReference>
<dbReference type="PANTHER" id="PTHR42878">
    <property type="entry name" value="TWO-COMPONENT HISTIDINE KINASE"/>
    <property type="match status" value="1"/>
</dbReference>
<dbReference type="SUPFAM" id="SSF47384">
    <property type="entry name" value="Homodimeric domain of signal transducing histidine kinase"/>
    <property type="match status" value="1"/>
</dbReference>
<dbReference type="Pfam" id="PF00512">
    <property type="entry name" value="HisKA"/>
    <property type="match status" value="1"/>
</dbReference>
<dbReference type="GO" id="GO:0030295">
    <property type="term" value="F:protein kinase activator activity"/>
    <property type="evidence" value="ECO:0007669"/>
    <property type="project" value="TreeGrafter"/>
</dbReference>
<dbReference type="InterPro" id="IPR003661">
    <property type="entry name" value="HisK_dim/P_dom"/>
</dbReference>
<keyword evidence="9" id="KW-0902">Two-component regulatory system</keyword>
<dbReference type="SUPFAM" id="SSF55874">
    <property type="entry name" value="ATPase domain of HSP90 chaperone/DNA topoisomerase II/histidine kinase"/>
    <property type="match status" value="1"/>
</dbReference>
<evidence type="ECO:0000259" key="11">
    <source>
        <dbReference type="PROSITE" id="PS50109"/>
    </source>
</evidence>
<dbReference type="CDD" id="cd00075">
    <property type="entry name" value="HATPase"/>
    <property type="match status" value="1"/>
</dbReference>
<dbReference type="Pfam" id="PF02518">
    <property type="entry name" value="HATPase_c"/>
    <property type="match status" value="1"/>
</dbReference>
<comment type="subcellular location">
    <subcellularLocation>
        <location evidence="2">Cell membrane</location>
    </subcellularLocation>
</comment>
<gene>
    <name evidence="12" type="ORF">EDD33_1866</name>
</gene>
<evidence type="ECO:0000256" key="9">
    <source>
        <dbReference type="ARBA" id="ARBA00023012"/>
    </source>
</evidence>
<dbReference type="SMART" id="SM00388">
    <property type="entry name" value="HisKA"/>
    <property type="match status" value="1"/>
</dbReference>
<dbReference type="FunFam" id="3.30.565.10:FF:000006">
    <property type="entry name" value="Sensor histidine kinase WalK"/>
    <property type="match status" value="1"/>
</dbReference>
<evidence type="ECO:0000256" key="5">
    <source>
        <dbReference type="ARBA" id="ARBA00022679"/>
    </source>
</evidence>
<comment type="catalytic activity">
    <reaction evidence="1">
        <text>ATP + protein L-histidine = ADP + protein N-phospho-L-histidine.</text>
        <dbReference type="EC" id="2.7.13.3"/>
    </reaction>
</comment>
<sequence>MGSAVDDHLEVALPAATARANSWGGPAVRSQLRALAEDARTRSGFDVCAIEVLRRDGLLELVTFTGGHEETAEVGNSFSMTHVSRVLDEGWRCGSFVYLQQDHMDADLAAAVRGYGYVPVLAESRDPQVWQPLDMFVAPLIDPSGRTRGLFHLDEPVTGRRPPADVLLAIAEHLQPSLQAALAMIEREELSRQSRLDATARNIVREAESCLTFPDLVATAQPELTAGFRARSVTMHIFDLVHEKLGPVDPVMGLPTALWPAIEAATRRAWRTHSVVIVEPGRLWGDDQFESQHVGDLTTFLGDQGADELLLIPLGAGLDALGVLVVVRDGREDRWTEHESAAALGVGRDLGRALLNVRTHAREQQLVAELQRLDQYRRELLATVSHELKNPLGVIVGHVELLESVPGLREAAATSLGALQRGAERLTGIVDDLLEFSHVEDGDKSPLASTTQVQLRVLLVDVVADAKLHAEQRKITLHIPAGTETRPVRGDSEGLRRVLANLVSNAIKYTRDGGSVHLELGEDGDDVIFTCADDGIGVSEADQELLFTEFFRSTNPEALAQPGTGLGLAIVHRIVARHGGTLRVDSALGRGTTVQVYLPGSALTPAAWVTR</sequence>
<dbReference type="Proteomes" id="UP000281738">
    <property type="component" value="Unassembled WGS sequence"/>
</dbReference>
<name>A0A3N2CUC8_9ACTN</name>
<dbReference type="EMBL" id="RKHO01000001">
    <property type="protein sequence ID" value="ROR91008.1"/>
    <property type="molecule type" value="Genomic_DNA"/>
</dbReference>
<evidence type="ECO:0000313" key="13">
    <source>
        <dbReference type="Proteomes" id="UP000281738"/>
    </source>
</evidence>
<evidence type="ECO:0000256" key="2">
    <source>
        <dbReference type="ARBA" id="ARBA00004236"/>
    </source>
</evidence>
<dbReference type="AlphaFoldDB" id="A0A3N2CUC8"/>
<dbReference type="InterPro" id="IPR036890">
    <property type="entry name" value="HATPase_C_sf"/>
</dbReference>
<keyword evidence="4" id="KW-0597">Phosphoprotein</keyword>
<dbReference type="SUPFAM" id="SSF55781">
    <property type="entry name" value="GAF domain-like"/>
    <property type="match status" value="1"/>
</dbReference>
<evidence type="ECO:0000256" key="4">
    <source>
        <dbReference type="ARBA" id="ARBA00022553"/>
    </source>
</evidence>
<evidence type="ECO:0000256" key="10">
    <source>
        <dbReference type="ARBA" id="ARBA00039401"/>
    </source>
</evidence>
<feature type="domain" description="Histidine kinase" evidence="11">
    <location>
        <begin position="383"/>
        <end position="602"/>
    </location>
</feature>
<keyword evidence="5" id="KW-0808">Transferase</keyword>